<evidence type="ECO:0000313" key="3">
    <source>
        <dbReference type="Proteomes" id="UP000299102"/>
    </source>
</evidence>
<protein>
    <submittedName>
        <fullName evidence="2">Uncharacterized protein</fullName>
    </submittedName>
</protein>
<dbReference type="OrthoDB" id="7474798at2759"/>
<keyword evidence="1" id="KW-0175">Coiled coil</keyword>
<gene>
    <name evidence="2" type="ORF">EVAR_83961_1</name>
</gene>
<feature type="coiled-coil region" evidence="1">
    <location>
        <begin position="67"/>
        <end position="94"/>
    </location>
</feature>
<evidence type="ECO:0000256" key="1">
    <source>
        <dbReference type="SAM" id="Coils"/>
    </source>
</evidence>
<proteinExistence type="predicted"/>
<dbReference type="AlphaFoldDB" id="A0A4C1VNN1"/>
<sequence length="161" mass="18374">MSRRPTIRDLEQKLKATLLEVEAFKEMCVFLMSERDDYELVIFIFIYDHETEMRSLIFMNTKLKSKLVEMDIKRNDLSDQLDRLQVESRNLNSNSDVKLNYDLPSGRLDCTRATQTKQMSTQSAPPWCAATGSGVEGLAAQPPLRGKNVPTSVVRGLRTVM</sequence>
<keyword evidence="3" id="KW-1185">Reference proteome</keyword>
<organism evidence="2 3">
    <name type="scientific">Eumeta variegata</name>
    <name type="common">Bagworm moth</name>
    <name type="synonym">Eumeta japonica</name>
    <dbReference type="NCBI Taxonomy" id="151549"/>
    <lineage>
        <taxon>Eukaryota</taxon>
        <taxon>Metazoa</taxon>
        <taxon>Ecdysozoa</taxon>
        <taxon>Arthropoda</taxon>
        <taxon>Hexapoda</taxon>
        <taxon>Insecta</taxon>
        <taxon>Pterygota</taxon>
        <taxon>Neoptera</taxon>
        <taxon>Endopterygota</taxon>
        <taxon>Lepidoptera</taxon>
        <taxon>Glossata</taxon>
        <taxon>Ditrysia</taxon>
        <taxon>Tineoidea</taxon>
        <taxon>Psychidae</taxon>
        <taxon>Oiketicinae</taxon>
        <taxon>Eumeta</taxon>
    </lineage>
</organism>
<comment type="caution">
    <text evidence="2">The sequence shown here is derived from an EMBL/GenBank/DDBJ whole genome shotgun (WGS) entry which is preliminary data.</text>
</comment>
<dbReference type="EMBL" id="BGZK01000379">
    <property type="protein sequence ID" value="GBP40271.1"/>
    <property type="molecule type" value="Genomic_DNA"/>
</dbReference>
<reference evidence="2 3" key="1">
    <citation type="journal article" date="2019" name="Commun. Biol.">
        <title>The bagworm genome reveals a unique fibroin gene that provides high tensile strength.</title>
        <authorList>
            <person name="Kono N."/>
            <person name="Nakamura H."/>
            <person name="Ohtoshi R."/>
            <person name="Tomita M."/>
            <person name="Numata K."/>
            <person name="Arakawa K."/>
        </authorList>
    </citation>
    <scope>NUCLEOTIDE SEQUENCE [LARGE SCALE GENOMIC DNA]</scope>
</reference>
<name>A0A4C1VNN1_EUMVA</name>
<evidence type="ECO:0000313" key="2">
    <source>
        <dbReference type="EMBL" id="GBP40271.1"/>
    </source>
</evidence>
<accession>A0A4C1VNN1</accession>
<dbReference type="Proteomes" id="UP000299102">
    <property type="component" value="Unassembled WGS sequence"/>
</dbReference>